<reference evidence="2" key="1">
    <citation type="submission" date="2017-10" db="EMBL/GenBank/DDBJ databases">
        <authorList>
            <person name="Regsiter A."/>
            <person name="William W."/>
        </authorList>
    </citation>
    <scope>NUCLEOTIDE SEQUENCE [LARGE SCALE GENOMIC DNA]</scope>
</reference>
<sequence length="96" mass="10160">MGPEAGTMGVEARRHARGVVGDAGPEVQGAASAAWFHRRGGSPASQRFERSPPCHLARNAALTFGALLAQNGRDTRFTSLVASVSHLFDFAQMLDP</sequence>
<accession>A0A2N9AQI3</accession>
<evidence type="ECO:0000313" key="2">
    <source>
        <dbReference type="Proteomes" id="UP000233769"/>
    </source>
</evidence>
<proteinExistence type="predicted"/>
<protein>
    <submittedName>
        <fullName evidence="1">Uncharacterized protein</fullName>
    </submittedName>
</protein>
<dbReference type="AlphaFoldDB" id="A0A2N9AQI3"/>
<gene>
    <name evidence="1" type="ORF">TK0001_3012</name>
</gene>
<organism evidence="1 2">
    <name type="scientific">Methylorubrum extorquens</name>
    <name type="common">Methylobacterium dichloromethanicum</name>
    <name type="synonym">Methylobacterium extorquens</name>
    <dbReference type="NCBI Taxonomy" id="408"/>
    <lineage>
        <taxon>Bacteria</taxon>
        <taxon>Pseudomonadati</taxon>
        <taxon>Pseudomonadota</taxon>
        <taxon>Alphaproteobacteria</taxon>
        <taxon>Hyphomicrobiales</taxon>
        <taxon>Methylobacteriaceae</taxon>
        <taxon>Methylorubrum</taxon>
    </lineage>
</organism>
<evidence type="ECO:0000313" key="1">
    <source>
        <dbReference type="EMBL" id="SOR29614.1"/>
    </source>
</evidence>
<dbReference type="EMBL" id="LT962688">
    <property type="protein sequence ID" value="SOR29614.1"/>
    <property type="molecule type" value="Genomic_DNA"/>
</dbReference>
<dbReference type="Proteomes" id="UP000233769">
    <property type="component" value="Chromosome tk0001"/>
</dbReference>
<name>A0A2N9AQI3_METEX</name>